<dbReference type="Proteomes" id="UP001498476">
    <property type="component" value="Unassembled WGS sequence"/>
</dbReference>
<organism evidence="2 3">
    <name type="scientific">Neonectria punicea</name>
    <dbReference type="NCBI Taxonomy" id="979145"/>
    <lineage>
        <taxon>Eukaryota</taxon>
        <taxon>Fungi</taxon>
        <taxon>Dikarya</taxon>
        <taxon>Ascomycota</taxon>
        <taxon>Pezizomycotina</taxon>
        <taxon>Sordariomycetes</taxon>
        <taxon>Hypocreomycetidae</taxon>
        <taxon>Hypocreales</taxon>
        <taxon>Nectriaceae</taxon>
        <taxon>Neonectria</taxon>
    </lineage>
</organism>
<dbReference type="InterPro" id="IPR046676">
    <property type="entry name" value="DUF6546"/>
</dbReference>
<evidence type="ECO:0000313" key="3">
    <source>
        <dbReference type="Proteomes" id="UP001498476"/>
    </source>
</evidence>
<evidence type="ECO:0000313" key="2">
    <source>
        <dbReference type="EMBL" id="KAK7413831.1"/>
    </source>
</evidence>
<keyword evidence="3" id="KW-1185">Reference proteome</keyword>
<feature type="non-terminal residue" evidence="2">
    <location>
        <position position="1"/>
    </location>
</feature>
<name>A0ABR1GYB8_9HYPO</name>
<feature type="domain" description="DUF6546" evidence="1">
    <location>
        <begin position="144"/>
        <end position="232"/>
    </location>
</feature>
<proteinExistence type="predicted"/>
<dbReference type="EMBL" id="JAZAVJ010000118">
    <property type="protein sequence ID" value="KAK7413831.1"/>
    <property type="molecule type" value="Genomic_DNA"/>
</dbReference>
<dbReference type="Pfam" id="PF20183">
    <property type="entry name" value="DUF6546"/>
    <property type="match status" value="1"/>
</dbReference>
<gene>
    <name evidence="2" type="ORF">QQX98_007325</name>
</gene>
<sequence length="249" mass="28911">GIQNLVFEMLAQDSEAKESKTRTEKTGLSQYALVCKAWQEFFEKKIYRHLTLDISSLYDFDKFVQRQRALVKHIWLRIELATYKCPDCVSFKSHDYQADNATTRDAIIWLFYILSTWDRGESAALAWKSRRLNRLAASYIVDALQKMNVWNGTKGNACAFRYEASDDLTAVGWHGTWDLALESEVIDVWKTVARCHTGKDLTVHKNRLLDKSMIVSHAIAIRELGLSKDVIHPVSLKQIQKETERYFWK</sequence>
<protein>
    <recommendedName>
        <fullName evidence="1">DUF6546 domain-containing protein</fullName>
    </recommendedName>
</protein>
<accession>A0ABR1GYB8</accession>
<comment type="caution">
    <text evidence="2">The sequence shown here is derived from an EMBL/GenBank/DDBJ whole genome shotgun (WGS) entry which is preliminary data.</text>
</comment>
<evidence type="ECO:0000259" key="1">
    <source>
        <dbReference type="Pfam" id="PF20183"/>
    </source>
</evidence>
<reference evidence="2 3" key="1">
    <citation type="journal article" date="2025" name="Microbiol. Resour. Announc.">
        <title>Draft genome sequences for Neonectria magnoliae and Neonectria punicea, canker pathogens of Liriodendron tulipifera and Acer saccharum in West Virginia.</title>
        <authorList>
            <person name="Petronek H.M."/>
            <person name="Kasson M.T."/>
            <person name="Metheny A.M."/>
            <person name="Stauder C.M."/>
            <person name="Lovett B."/>
            <person name="Lynch S.C."/>
            <person name="Garnas J.R."/>
            <person name="Kasson L.R."/>
            <person name="Stajich J.E."/>
        </authorList>
    </citation>
    <scope>NUCLEOTIDE SEQUENCE [LARGE SCALE GENOMIC DNA]</scope>
    <source>
        <strain evidence="2 3">NRRL 64653</strain>
    </source>
</reference>